<dbReference type="KEGG" id="gba:J421_4383"/>
<dbReference type="InterPro" id="IPR036465">
    <property type="entry name" value="vWFA_dom_sf"/>
</dbReference>
<evidence type="ECO:0000259" key="2">
    <source>
        <dbReference type="PROSITE" id="PS50234"/>
    </source>
</evidence>
<dbReference type="eggNOG" id="COG4548">
    <property type="taxonomic scope" value="Bacteria"/>
</dbReference>
<dbReference type="AlphaFoldDB" id="W0RNL0"/>
<dbReference type="PROSITE" id="PS50234">
    <property type="entry name" value="VWFA"/>
    <property type="match status" value="1"/>
</dbReference>
<organism evidence="3 4">
    <name type="scientific">Gemmatirosa kalamazoonensis</name>
    <dbReference type="NCBI Taxonomy" id="861299"/>
    <lineage>
        <taxon>Bacteria</taxon>
        <taxon>Pseudomonadati</taxon>
        <taxon>Gemmatimonadota</taxon>
        <taxon>Gemmatimonadia</taxon>
        <taxon>Gemmatimonadales</taxon>
        <taxon>Gemmatimonadaceae</taxon>
        <taxon>Gemmatirosa</taxon>
    </lineage>
</organism>
<gene>
    <name evidence="3" type="ORF">J421_4383</name>
</gene>
<reference evidence="3 4" key="1">
    <citation type="journal article" date="2014" name="Genome Announc.">
        <title>Genome Sequence and Methylome of Soil Bacterium Gemmatirosa kalamazoonensis KBS708T, a Member of the Rarely Cultivated Gemmatimonadetes Phylum.</title>
        <authorList>
            <person name="Debruyn J.M."/>
            <person name="Radosevich M."/>
            <person name="Wommack K.E."/>
            <person name="Polson S.W."/>
            <person name="Hauser L.J."/>
            <person name="Fawaz M.N."/>
            <person name="Korlach J."/>
            <person name="Tsai Y.C."/>
        </authorList>
    </citation>
    <scope>NUCLEOTIDE SEQUENCE [LARGE SCALE GENOMIC DNA]</scope>
    <source>
        <strain evidence="3 4">KBS708</strain>
    </source>
</reference>
<evidence type="ECO:0000313" key="3">
    <source>
        <dbReference type="EMBL" id="AHG91920.1"/>
    </source>
</evidence>
<keyword evidence="4" id="KW-1185">Reference proteome</keyword>
<dbReference type="Proteomes" id="UP000019151">
    <property type="component" value="Chromosome"/>
</dbReference>
<dbReference type="PANTHER" id="PTHR41248">
    <property type="entry name" value="NORD PROTEIN"/>
    <property type="match status" value="1"/>
</dbReference>
<dbReference type="InParanoid" id="W0RNL0"/>
<evidence type="ECO:0000256" key="1">
    <source>
        <dbReference type="SAM" id="MobiDB-lite"/>
    </source>
</evidence>
<dbReference type="PANTHER" id="PTHR41248:SF1">
    <property type="entry name" value="NORD PROTEIN"/>
    <property type="match status" value="1"/>
</dbReference>
<feature type="region of interest" description="Disordered" evidence="1">
    <location>
        <begin position="251"/>
        <end position="317"/>
    </location>
</feature>
<dbReference type="InterPro" id="IPR002035">
    <property type="entry name" value="VWF_A"/>
</dbReference>
<feature type="compositionally biased region" description="Basic and acidic residues" evidence="1">
    <location>
        <begin position="251"/>
        <end position="261"/>
    </location>
</feature>
<name>W0RNL0_9BACT</name>
<dbReference type="CDD" id="cd01454">
    <property type="entry name" value="vWA_norD_type"/>
    <property type="match status" value="1"/>
</dbReference>
<sequence length="619" mass="67324">MSRYLRRLVARGRRALPARPSPPRPVELASVRRRLELLATALHDRPIAIEAVRARRAAGLMWVLDRLRRRPDPALPSTDGVVVRLPPRLAITDPDAGLARYRLLALEQAERMARGTVAHLPTEQLERDLFLVAEGAAVDRALARGRTRAALAEARASALAERPPLELMPPMERRVEALLRDALADASAPNGPPPCPTAAESARWARETAARMAAADRDGALSYTGLPPVPLWGEPRLPEHDVVRPLVELSAREADADRGDSGDETAVGDEPVETATAAPDDPGDDDGTKQGPNVDRPSERSLQRGPALAPVGGLPRSATADARAVAEYPEWDASAGRYRPLATTVIQWRPAEGEGAWAQEELARHAAVVRRVRERFARLRAQRMRLHAQRSGDELDLEACVRAAVDRRMGRPIDDRLYVAVRPARRALAIALLVDVSGSTDVEVSKGRRVIDVEKTAVLLAGEALDALGDPYAVLAFSSRTAASVHVRVVKDFGERSADAVRRRLAGLAPEANTRLGAAVRHTTALLSRQPAGHRLMLLLSDGQPNDVDHYQEQYAIEDARQAILEARAAGVYPFCLTVDREAPDYLARIFGAAGYTIMRHPEQLPGALLEGVSQLLRG</sequence>
<protein>
    <submittedName>
        <fullName evidence="3">von Willebrand factor type A</fullName>
    </submittedName>
</protein>
<dbReference type="InterPro" id="IPR051928">
    <property type="entry name" value="NorD/CobT"/>
</dbReference>
<dbReference type="Pfam" id="PF13519">
    <property type="entry name" value="VWA_2"/>
    <property type="match status" value="1"/>
</dbReference>
<proteinExistence type="predicted"/>
<accession>W0RNL0</accession>
<feature type="region of interest" description="Disordered" evidence="1">
    <location>
        <begin position="185"/>
        <end position="211"/>
    </location>
</feature>
<feature type="domain" description="VWFA" evidence="2">
    <location>
        <begin position="429"/>
        <end position="613"/>
    </location>
</feature>
<dbReference type="STRING" id="861299.J421_4383"/>
<feature type="compositionally biased region" description="Acidic residues" evidence="1">
    <location>
        <begin position="262"/>
        <end position="272"/>
    </location>
</feature>
<dbReference type="SMART" id="SM00327">
    <property type="entry name" value="VWA"/>
    <property type="match status" value="1"/>
</dbReference>
<dbReference type="EMBL" id="CP007128">
    <property type="protein sequence ID" value="AHG91920.1"/>
    <property type="molecule type" value="Genomic_DNA"/>
</dbReference>
<dbReference type="SUPFAM" id="SSF53300">
    <property type="entry name" value="vWA-like"/>
    <property type="match status" value="1"/>
</dbReference>
<evidence type="ECO:0000313" key="4">
    <source>
        <dbReference type="Proteomes" id="UP000019151"/>
    </source>
</evidence>
<dbReference type="HOGENOM" id="CLU_024042_0_0_0"/>
<dbReference type="PATRIC" id="fig|861299.3.peg.4436"/>
<dbReference type="Gene3D" id="3.40.50.410">
    <property type="entry name" value="von Willebrand factor, type A domain"/>
    <property type="match status" value="1"/>
</dbReference>